<dbReference type="Proteomes" id="UP000094527">
    <property type="component" value="Unassembled WGS sequence"/>
</dbReference>
<feature type="transmembrane region" description="Helical" evidence="4">
    <location>
        <begin position="12"/>
        <end position="29"/>
    </location>
</feature>
<dbReference type="AlphaFoldDB" id="A0A1D2N0R8"/>
<protein>
    <submittedName>
        <fullName evidence="6">Adipocyte plasma membrane-associated protein</fullName>
    </submittedName>
</protein>
<dbReference type="InterPro" id="IPR018119">
    <property type="entry name" value="Strictosidine_synth_cons-reg"/>
</dbReference>
<dbReference type="SUPFAM" id="SSF63829">
    <property type="entry name" value="Calcium-dependent phosphotriesterase"/>
    <property type="match status" value="1"/>
</dbReference>
<keyword evidence="3" id="KW-0325">Glycoprotein</keyword>
<name>A0A1D2N0R8_ORCCI</name>
<reference evidence="6 7" key="1">
    <citation type="journal article" date="2016" name="Genome Biol. Evol.">
        <title>Gene Family Evolution Reflects Adaptation to Soil Environmental Stressors in the Genome of the Collembolan Orchesella cincta.</title>
        <authorList>
            <person name="Faddeeva-Vakhrusheva A."/>
            <person name="Derks M.F."/>
            <person name="Anvar S.Y."/>
            <person name="Agamennone V."/>
            <person name="Suring W."/>
            <person name="Smit S."/>
            <person name="van Straalen N.M."/>
            <person name="Roelofs D."/>
        </authorList>
    </citation>
    <scope>NUCLEOTIDE SEQUENCE [LARGE SCALE GENOMIC DNA]</scope>
    <source>
        <tissue evidence="6">Mixed pool</tissue>
    </source>
</reference>
<dbReference type="Gene3D" id="2.120.10.30">
    <property type="entry name" value="TolB, C-terminal domain"/>
    <property type="match status" value="1"/>
</dbReference>
<gene>
    <name evidence="6" type="ORF">Ocin01_08184</name>
</gene>
<feature type="domain" description="Strictosidine synthase conserved region" evidence="5">
    <location>
        <begin position="182"/>
        <end position="258"/>
    </location>
</feature>
<organism evidence="6 7">
    <name type="scientific">Orchesella cincta</name>
    <name type="common">Springtail</name>
    <name type="synonym">Podura cincta</name>
    <dbReference type="NCBI Taxonomy" id="48709"/>
    <lineage>
        <taxon>Eukaryota</taxon>
        <taxon>Metazoa</taxon>
        <taxon>Ecdysozoa</taxon>
        <taxon>Arthropoda</taxon>
        <taxon>Hexapoda</taxon>
        <taxon>Collembola</taxon>
        <taxon>Entomobryomorpha</taxon>
        <taxon>Entomobryoidea</taxon>
        <taxon>Orchesellidae</taxon>
        <taxon>Orchesellinae</taxon>
        <taxon>Orchesella</taxon>
    </lineage>
</organism>
<evidence type="ECO:0000256" key="1">
    <source>
        <dbReference type="ARBA" id="ARBA00009191"/>
    </source>
</evidence>
<keyword evidence="4" id="KW-0812">Transmembrane</keyword>
<dbReference type="GO" id="GO:0012505">
    <property type="term" value="C:endomembrane system"/>
    <property type="evidence" value="ECO:0007669"/>
    <property type="project" value="TreeGrafter"/>
</dbReference>
<comment type="similarity">
    <text evidence="1">Belongs to the strictosidine synthase family.</text>
</comment>
<evidence type="ECO:0000256" key="4">
    <source>
        <dbReference type="SAM" id="Phobius"/>
    </source>
</evidence>
<evidence type="ECO:0000259" key="5">
    <source>
        <dbReference type="Pfam" id="PF03088"/>
    </source>
</evidence>
<evidence type="ECO:0000313" key="7">
    <source>
        <dbReference type="Proteomes" id="UP000094527"/>
    </source>
</evidence>
<evidence type="ECO:0000256" key="3">
    <source>
        <dbReference type="ARBA" id="ARBA00023180"/>
    </source>
</evidence>
<dbReference type="OrthoDB" id="5307922at2759"/>
<dbReference type="PANTHER" id="PTHR10426:SF88">
    <property type="entry name" value="ADIPOCYTE PLASMA MEMBRANE-ASSOCIATED PROTEIN HEMOMUCIN-RELATED"/>
    <property type="match status" value="1"/>
</dbReference>
<dbReference type="OMA" id="VTYKFDL"/>
<comment type="caution">
    <text evidence="6">The sequence shown here is derived from an EMBL/GenBank/DDBJ whole genome shotgun (WGS) entry which is preliminary data.</text>
</comment>
<keyword evidence="2" id="KW-0597">Phosphoprotein</keyword>
<dbReference type="InterPro" id="IPR011042">
    <property type="entry name" value="6-blade_b-propeller_TolB-like"/>
</dbReference>
<dbReference type="PANTHER" id="PTHR10426">
    <property type="entry name" value="STRICTOSIDINE SYNTHASE-RELATED"/>
    <property type="match status" value="1"/>
</dbReference>
<evidence type="ECO:0000256" key="2">
    <source>
        <dbReference type="ARBA" id="ARBA00022553"/>
    </source>
</evidence>
<dbReference type="EMBL" id="LJIJ01000348">
    <property type="protein sequence ID" value="ODM98505.1"/>
    <property type="molecule type" value="Genomic_DNA"/>
</dbReference>
<proteinExistence type="inferred from homology"/>
<keyword evidence="7" id="KW-1185">Reference proteome</keyword>
<dbReference type="Pfam" id="PF03088">
    <property type="entry name" value="Str_synth"/>
    <property type="match status" value="1"/>
</dbReference>
<keyword evidence="4" id="KW-1133">Transmembrane helix</keyword>
<accession>A0A1D2N0R8</accession>
<dbReference type="GO" id="GO:0016787">
    <property type="term" value="F:hydrolase activity"/>
    <property type="evidence" value="ECO:0007669"/>
    <property type="project" value="TreeGrafter"/>
</dbReference>
<sequence>MGFSCGKLLLRFLVVIGVFVTLLLVLPGLPPDQEFTEFKIEPPKKLEGWMANNTILDQAELYFEGPFGGIESVVVLDDNNIITGDTSGAVFRITGKNKSENIANLKFPCSIEENSIEADKKCGWPLGMRMDNDGNLLVMDYYGGMTRVNIKTGAYENLIPKRVPIKGKIGYTPEDVQMSKDGMIYWTDGNTNTGGDFGEELMGQPSGRLLKYDPVKKTNEVLLNDLHFSNGLCISDDEGIILVAEYGSAKLRRYYLRGEKRGQSDTFINGLPGYPDNIRPNGRGGYYVGLFQPWNNESSVGNHVLTPYRLARKLVFRIRFLLLTFLHQMQTLFPDNTHLMELETYVKNFGPLLNALGGSKLAIVVEISKDGKIIGVFYGQEGDMYGLSQLSLGKEYAYMVGPFHNKVWRIKKEALKSD</sequence>
<evidence type="ECO:0000313" key="6">
    <source>
        <dbReference type="EMBL" id="ODM98505.1"/>
    </source>
</evidence>
<keyword evidence="4" id="KW-0472">Membrane</keyword>
<dbReference type="STRING" id="48709.A0A1D2N0R8"/>